<evidence type="ECO:0000313" key="13">
    <source>
        <dbReference type="EMBL" id="GAA4933673.1"/>
    </source>
</evidence>
<dbReference type="Proteomes" id="UP001409585">
    <property type="component" value="Unassembled WGS sequence"/>
</dbReference>
<dbReference type="GO" id="GO:0051301">
    <property type="term" value="P:cell division"/>
    <property type="evidence" value="ECO:0007669"/>
    <property type="project" value="UniProtKB-KW"/>
</dbReference>
<evidence type="ECO:0000259" key="12">
    <source>
        <dbReference type="Pfam" id="PF04101"/>
    </source>
</evidence>
<dbReference type="InterPro" id="IPR004276">
    <property type="entry name" value="GlycoTrans_28_N"/>
</dbReference>
<comment type="similarity">
    <text evidence="10">Belongs to the glycosyltransferase 28 family. MurG subfamily.</text>
</comment>
<gene>
    <name evidence="10 13" type="primary">murG</name>
    <name evidence="13" type="ORF">GCM10025791_07960</name>
</gene>
<feature type="binding site" evidence="10">
    <location>
        <begin position="12"/>
        <end position="14"/>
    </location>
    <ligand>
        <name>UDP-N-acetyl-alpha-D-glucosamine</name>
        <dbReference type="ChEBI" id="CHEBI:57705"/>
    </ligand>
</feature>
<evidence type="ECO:0000256" key="8">
    <source>
        <dbReference type="ARBA" id="ARBA00023306"/>
    </source>
</evidence>
<keyword evidence="5 10" id="KW-0133">Cell shape</keyword>
<name>A0AAV3TYW5_9ALTE</name>
<feature type="domain" description="Glycosyl transferase family 28 C-terminal" evidence="12">
    <location>
        <begin position="184"/>
        <end position="354"/>
    </location>
</feature>
<evidence type="ECO:0000256" key="6">
    <source>
        <dbReference type="ARBA" id="ARBA00022984"/>
    </source>
</evidence>
<evidence type="ECO:0000256" key="1">
    <source>
        <dbReference type="ARBA" id="ARBA00022475"/>
    </source>
</evidence>
<comment type="catalytic activity">
    <reaction evidence="10">
        <text>di-trans,octa-cis-undecaprenyl diphospho-N-acetyl-alpha-D-muramoyl-L-alanyl-D-glutamyl-meso-2,6-diaminopimeloyl-D-alanyl-D-alanine + UDP-N-acetyl-alpha-D-glucosamine = di-trans,octa-cis-undecaprenyl diphospho-[N-acetyl-alpha-D-glucosaminyl-(1-&gt;4)]-N-acetyl-alpha-D-muramoyl-L-alanyl-D-glutamyl-meso-2,6-diaminopimeloyl-D-alanyl-D-alanine + UDP + H(+)</text>
        <dbReference type="Rhea" id="RHEA:31227"/>
        <dbReference type="ChEBI" id="CHEBI:15378"/>
        <dbReference type="ChEBI" id="CHEBI:57705"/>
        <dbReference type="ChEBI" id="CHEBI:58223"/>
        <dbReference type="ChEBI" id="CHEBI:61387"/>
        <dbReference type="ChEBI" id="CHEBI:61388"/>
        <dbReference type="EC" id="2.4.1.227"/>
    </reaction>
</comment>
<dbReference type="GO" id="GO:0005975">
    <property type="term" value="P:carbohydrate metabolic process"/>
    <property type="evidence" value="ECO:0007669"/>
    <property type="project" value="InterPro"/>
</dbReference>
<dbReference type="EC" id="2.4.1.227" evidence="10"/>
<accession>A0AAV3TYW5</accession>
<feature type="binding site" evidence="10">
    <location>
        <position position="160"/>
    </location>
    <ligand>
        <name>UDP-N-acetyl-alpha-D-glucosamine</name>
        <dbReference type="ChEBI" id="CHEBI:57705"/>
    </ligand>
</feature>
<dbReference type="NCBIfam" id="TIGR01133">
    <property type="entry name" value="murG"/>
    <property type="match status" value="1"/>
</dbReference>
<evidence type="ECO:0000259" key="11">
    <source>
        <dbReference type="Pfam" id="PF03033"/>
    </source>
</evidence>
<evidence type="ECO:0000256" key="9">
    <source>
        <dbReference type="ARBA" id="ARBA00023316"/>
    </source>
</evidence>
<dbReference type="GO" id="GO:0071555">
    <property type="term" value="P:cell wall organization"/>
    <property type="evidence" value="ECO:0007669"/>
    <property type="project" value="UniProtKB-KW"/>
</dbReference>
<dbReference type="GO" id="GO:0050511">
    <property type="term" value="F:undecaprenyldiphospho-muramoylpentapeptide beta-N-acetylglucosaminyltransferase activity"/>
    <property type="evidence" value="ECO:0007669"/>
    <property type="project" value="UniProtKB-UniRule"/>
</dbReference>
<reference evidence="14" key="1">
    <citation type="journal article" date="2019" name="Int. J. Syst. Evol. Microbiol.">
        <title>The Global Catalogue of Microorganisms (GCM) 10K type strain sequencing project: providing services to taxonomists for standard genome sequencing and annotation.</title>
        <authorList>
            <consortium name="The Broad Institute Genomics Platform"/>
            <consortium name="The Broad Institute Genome Sequencing Center for Infectious Disease"/>
            <person name="Wu L."/>
            <person name="Ma J."/>
        </authorList>
    </citation>
    <scope>NUCLEOTIDE SEQUENCE [LARGE SCALE GENOMIC DNA]</scope>
    <source>
        <strain evidence="14">JCM 19134</strain>
    </source>
</reference>
<dbReference type="GO" id="GO:0005886">
    <property type="term" value="C:plasma membrane"/>
    <property type="evidence" value="ECO:0007669"/>
    <property type="project" value="UniProtKB-SubCell"/>
</dbReference>
<dbReference type="GO" id="GO:0009252">
    <property type="term" value="P:peptidoglycan biosynthetic process"/>
    <property type="evidence" value="ECO:0007669"/>
    <property type="project" value="UniProtKB-UniRule"/>
</dbReference>
<keyword evidence="3 10" id="KW-0328">Glycosyltransferase</keyword>
<sequence length="366" mass="38203">MSKHAVIMAGGTGGHIYPALAVAEELKNQDFTVSWLGTRRGLESQLVPKAGIEIDYIDVEGVRGKGKTALMRAPFVLSKAVAQARSAIKQRNASVVLGFGGFVAGPGGVAAKLAGLPLIIHEQNAVAGTTNKLLAKIATTVFTAFPNVFTGARVVGNPVRKAISQLPAPSLRLACAESTDSLQLLVLGGSLGAAAINELVPAALAVLRANLDVSIHVVHQCGGKNVEQTKAAYADNGITLDDTVVVQPFVDDMAAAYGKAHFIVCRAGALTVAEIAAAGCASLMVPFPHAIDDHQTANAQWLVEQGAAHLCQQKDLTVARLVEELSTAAQQRTKILTMAENARLQAKTDAAEQVAQECVEVLSRGR</sequence>
<dbReference type="SUPFAM" id="SSF53756">
    <property type="entry name" value="UDP-Glycosyltransferase/glycogen phosphorylase"/>
    <property type="match status" value="1"/>
</dbReference>
<dbReference type="InterPro" id="IPR006009">
    <property type="entry name" value="GlcNAc_MurG"/>
</dbReference>
<dbReference type="RefSeq" id="WP_345417401.1">
    <property type="nucleotide sequence ID" value="NZ_AP031496.1"/>
</dbReference>
<evidence type="ECO:0000256" key="10">
    <source>
        <dbReference type="HAMAP-Rule" id="MF_00033"/>
    </source>
</evidence>
<dbReference type="Pfam" id="PF03033">
    <property type="entry name" value="Glyco_transf_28"/>
    <property type="match status" value="1"/>
</dbReference>
<keyword evidence="14" id="KW-1185">Reference proteome</keyword>
<dbReference type="Gene3D" id="3.40.50.2000">
    <property type="entry name" value="Glycogen Phosphorylase B"/>
    <property type="match status" value="2"/>
</dbReference>
<dbReference type="InterPro" id="IPR007235">
    <property type="entry name" value="Glyco_trans_28_C"/>
</dbReference>
<comment type="caution">
    <text evidence="10">Lacks conserved residue(s) required for the propagation of feature annotation.</text>
</comment>
<keyword evidence="4 10" id="KW-0808">Transferase</keyword>
<keyword evidence="2 10" id="KW-0132">Cell division</keyword>
<protein>
    <recommendedName>
        <fullName evidence="10">UDP-N-acetylglucosamine--N-acetylmuramyl-(pentapeptide) pyrophosphoryl-undecaprenol N-acetylglucosamine transferase</fullName>
        <ecNumber evidence="10">2.4.1.227</ecNumber>
    </recommendedName>
    <alternativeName>
        <fullName evidence="10">Undecaprenyl-PP-MurNAc-pentapeptide-UDPGlcNAc GlcNAc transferase</fullName>
    </alternativeName>
</protein>
<feature type="domain" description="Glycosyltransferase family 28 N-terminal" evidence="11">
    <location>
        <begin position="6"/>
        <end position="143"/>
    </location>
</feature>
<comment type="caution">
    <text evidence="13">The sequence shown here is derived from an EMBL/GenBank/DDBJ whole genome shotgun (WGS) entry which is preliminary data.</text>
</comment>
<dbReference type="Pfam" id="PF04101">
    <property type="entry name" value="Glyco_tran_28_C"/>
    <property type="match status" value="1"/>
</dbReference>
<feature type="binding site" evidence="10">
    <location>
        <position position="124"/>
    </location>
    <ligand>
        <name>UDP-N-acetyl-alpha-D-glucosamine</name>
        <dbReference type="ChEBI" id="CHEBI:57705"/>
    </ligand>
</feature>
<proteinExistence type="inferred from homology"/>
<keyword evidence="7 10" id="KW-0472">Membrane</keyword>
<keyword evidence="8 10" id="KW-0131">Cell cycle</keyword>
<dbReference type="PANTHER" id="PTHR21015:SF22">
    <property type="entry name" value="GLYCOSYLTRANSFERASE"/>
    <property type="match status" value="1"/>
</dbReference>
<evidence type="ECO:0000256" key="2">
    <source>
        <dbReference type="ARBA" id="ARBA00022618"/>
    </source>
</evidence>
<dbReference type="EMBL" id="BAABLX010000007">
    <property type="protein sequence ID" value="GAA4933673.1"/>
    <property type="molecule type" value="Genomic_DNA"/>
</dbReference>
<evidence type="ECO:0000256" key="5">
    <source>
        <dbReference type="ARBA" id="ARBA00022960"/>
    </source>
</evidence>
<dbReference type="AlphaFoldDB" id="A0AAV3TYW5"/>
<keyword evidence="9 10" id="KW-0961">Cell wall biogenesis/degradation</keyword>
<comment type="function">
    <text evidence="10">Cell wall formation. Catalyzes the transfer of a GlcNAc subunit on undecaprenyl-pyrophosphoryl-MurNAc-pentapeptide (lipid intermediate I) to form undecaprenyl-pyrophosphoryl-MurNAc-(pentapeptide)GlcNAc (lipid intermediate II).</text>
</comment>
<feature type="binding site" evidence="10">
    <location>
        <position position="190"/>
    </location>
    <ligand>
        <name>UDP-N-acetyl-alpha-D-glucosamine</name>
        <dbReference type="ChEBI" id="CHEBI:57705"/>
    </ligand>
</feature>
<dbReference type="PANTHER" id="PTHR21015">
    <property type="entry name" value="UDP-N-ACETYLGLUCOSAMINE--N-ACETYLMURAMYL-(PENTAPEPTIDE) PYROPHOSPHORYL-UNDECAPRENOL N-ACETYLGLUCOSAMINE TRANSFERASE 1"/>
    <property type="match status" value="1"/>
</dbReference>
<keyword evidence="6 10" id="KW-0573">Peptidoglycan synthesis</keyword>
<keyword evidence="1 10" id="KW-1003">Cell membrane</keyword>
<comment type="subcellular location">
    <subcellularLocation>
        <location evidence="10">Cell membrane</location>
        <topology evidence="10">Peripheral membrane protein</topology>
        <orientation evidence="10">Cytoplasmic side</orientation>
    </subcellularLocation>
</comment>
<evidence type="ECO:0000313" key="14">
    <source>
        <dbReference type="Proteomes" id="UP001409585"/>
    </source>
</evidence>
<evidence type="ECO:0000256" key="3">
    <source>
        <dbReference type="ARBA" id="ARBA00022676"/>
    </source>
</evidence>
<feature type="binding site" evidence="10">
    <location>
        <begin position="269"/>
        <end position="274"/>
    </location>
    <ligand>
        <name>UDP-N-acetyl-alpha-D-glucosamine</name>
        <dbReference type="ChEBI" id="CHEBI:57705"/>
    </ligand>
</feature>
<feature type="binding site" evidence="10">
    <location>
        <position position="295"/>
    </location>
    <ligand>
        <name>UDP-N-acetyl-alpha-D-glucosamine</name>
        <dbReference type="ChEBI" id="CHEBI:57705"/>
    </ligand>
</feature>
<comment type="pathway">
    <text evidence="10">Cell wall biogenesis; peptidoglycan biosynthesis.</text>
</comment>
<evidence type="ECO:0000256" key="4">
    <source>
        <dbReference type="ARBA" id="ARBA00022679"/>
    </source>
</evidence>
<dbReference type="GO" id="GO:0008360">
    <property type="term" value="P:regulation of cell shape"/>
    <property type="evidence" value="ECO:0007669"/>
    <property type="project" value="UniProtKB-KW"/>
</dbReference>
<evidence type="ECO:0000256" key="7">
    <source>
        <dbReference type="ARBA" id="ARBA00023136"/>
    </source>
</evidence>
<dbReference type="CDD" id="cd03785">
    <property type="entry name" value="GT28_MurG"/>
    <property type="match status" value="1"/>
</dbReference>
<dbReference type="HAMAP" id="MF_00033">
    <property type="entry name" value="MurG"/>
    <property type="match status" value="1"/>
</dbReference>
<organism evidence="13 14">
    <name type="scientific">Halioxenophilus aromaticivorans</name>
    <dbReference type="NCBI Taxonomy" id="1306992"/>
    <lineage>
        <taxon>Bacteria</taxon>
        <taxon>Pseudomonadati</taxon>
        <taxon>Pseudomonadota</taxon>
        <taxon>Gammaproteobacteria</taxon>
        <taxon>Alteromonadales</taxon>
        <taxon>Alteromonadaceae</taxon>
        <taxon>Halioxenophilus</taxon>
    </lineage>
</organism>